<comment type="caution">
    <text evidence="1">The sequence shown here is derived from an EMBL/GenBank/DDBJ whole genome shotgun (WGS) entry which is preliminary data.</text>
</comment>
<evidence type="ECO:0000313" key="2">
    <source>
        <dbReference type="Proteomes" id="UP000016842"/>
    </source>
</evidence>
<dbReference type="AlphaFoldDB" id="U4V6H9"/>
<reference evidence="1 2" key="1">
    <citation type="journal article" date="2014" name="FEMS Microbiol. Lett.">
        <title>Genome sequencing analysis reveals virulence-related gene content of Ochrobactrum intermedium strain 229E, a urease-positive strain isolated from the human gastric niche.</title>
        <authorList>
            <person name="Kulkarni G.J."/>
            <person name="Shetty S."/>
            <person name="Dharne M.S."/>
            <person name="Shouche Y.S."/>
        </authorList>
    </citation>
    <scope>NUCLEOTIDE SEQUENCE [LARGE SCALE GENOMIC DNA]</scope>
    <source>
        <strain evidence="1 2">229E</strain>
    </source>
</reference>
<dbReference type="PATRIC" id="fig|1337887.3.peg.2846"/>
<sequence>MEDIGKGRFAQRMAARIGGLEVPGYISRAINYVVDRV</sequence>
<protein>
    <submittedName>
        <fullName evidence="1">Uncharacterized protein</fullName>
    </submittedName>
</protein>
<proteinExistence type="predicted"/>
<evidence type="ECO:0000313" key="1">
    <source>
        <dbReference type="EMBL" id="ERM01595.1"/>
    </source>
</evidence>
<dbReference type="Proteomes" id="UP000016842">
    <property type="component" value="Unassembled WGS sequence"/>
</dbReference>
<gene>
    <name evidence="1" type="ORF">Q644_20875</name>
</gene>
<dbReference type="EMBL" id="ASXJ01000152">
    <property type="protein sequence ID" value="ERM01595.1"/>
    <property type="molecule type" value="Genomic_DNA"/>
</dbReference>
<name>U4V6H9_9HYPH</name>
<accession>U4V6H9</accession>
<organism evidence="1 2">
    <name type="scientific">Brucella intermedia 229E</name>
    <dbReference type="NCBI Taxonomy" id="1337887"/>
    <lineage>
        <taxon>Bacteria</taxon>
        <taxon>Pseudomonadati</taxon>
        <taxon>Pseudomonadota</taxon>
        <taxon>Alphaproteobacteria</taxon>
        <taxon>Hyphomicrobiales</taxon>
        <taxon>Brucellaceae</taxon>
        <taxon>Brucella/Ochrobactrum group</taxon>
        <taxon>Brucella</taxon>
    </lineage>
</organism>